<dbReference type="OrthoDB" id="1300223at2759"/>
<dbReference type="GO" id="GO:0005524">
    <property type="term" value="F:ATP binding"/>
    <property type="evidence" value="ECO:0007669"/>
    <property type="project" value="InterPro"/>
</dbReference>
<accession>A0A2G2WEQ5</accession>
<keyword evidence="1" id="KW-0732">Signal</keyword>
<comment type="caution">
    <text evidence="3">The sequence shown here is derived from an EMBL/GenBank/DDBJ whole genome shotgun (WGS) entry which is preliminary data.</text>
</comment>
<evidence type="ECO:0000259" key="2">
    <source>
        <dbReference type="PROSITE" id="PS50011"/>
    </source>
</evidence>
<evidence type="ECO:0000313" key="4">
    <source>
        <dbReference type="Proteomes" id="UP000224567"/>
    </source>
</evidence>
<dbReference type="PROSITE" id="PS50011">
    <property type="entry name" value="PROTEIN_KINASE_DOM"/>
    <property type="match status" value="1"/>
</dbReference>
<gene>
    <name evidence="3" type="ORF">CQW23_17625</name>
</gene>
<protein>
    <recommendedName>
        <fullName evidence="2">Protein kinase domain-containing protein</fullName>
    </recommendedName>
</protein>
<dbReference type="Proteomes" id="UP000224567">
    <property type="component" value="Unassembled WGS sequence"/>
</dbReference>
<dbReference type="Pfam" id="PF00069">
    <property type="entry name" value="Pkinase"/>
    <property type="match status" value="1"/>
</dbReference>
<proteinExistence type="predicted"/>
<name>A0A2G2WEQ5_CAPBA</name>
<dbReference type="Gene3D" id="1.10.510.10">
    <property type="entry name" value="Transferase(Phosphotransferase) domain 1"/>
    <property type="match status" value="1"/>
</dbReference>
<dbReference type="InterPro" id="IPR000719">
    <property type="entry name" value="Prot_kinase_dom"/>
</dbReference>
<organism evidence="3 4">
    <name type="scientific">Capsicum baccatum</name>
    <name type="common">Peruvian pepper</name>
    <dbReference type="NCBI Taxonomy" id="33114"/>
    <lineage>
        <taxon>Eukaryota</taxon>
        <taxon>Viridiplantae</taxon>
        <taxon>Streptophyta</taxon>
        <taxon>Embryophyta</taxon>
        <taxon>Tracheophyta</taxon>
        <taxon>Spermatophyta</taxon>
        <taxon>Magnoliopsida</taxon>
        <taxon>eudicotyledons</taxon>
        <taxon>Gunneridae</taxon>
        <taxon>Pentapetalae</taxon>
        <taxon>asterids</taxon>
        <taxon>lamiids</taxon>
        <taxon>Solanales</taxon>
        <taxon>Solanaceae</taxon>
        <taxon>Solanoideae</taxon>
        <taxon>Capsiceae</taxon>
        <taxon>Capsicum</taxon>
    </lineage>
</organism>
<dbReference type="InterPro" id="IPR011009">
    <property type="entry name" value="Kinase-like_dom_sf"/>
</dbReference>
<reference evidence="3 4" key="1">
    <citation type="journal article" date="2017" name="Genome Biol.">
        <title>New reference genome sequences of hot pepper reveal the massive evolution of plant disease-resistance genes by retroduplication.</title>
        <authorList>
            <person name="Kim S."/>
            <person name="Park J."/>
            <person name="Yeom S.I."/>
            <person name="Kim Y.M."/>
            <person name="Seo E."/>
            <person name="Kim K.T."/>
            <person name="Kim M.S."/>
            <person name="Lee J.M."/>
            <person name="Cheong K."/>
            <person name="Shin H.S."/>
            <person name="Kim S.B."/>
            <person name="Han K."/>
            <person name="Lee J."/>
            <person name="Park M."/>
            <person name="Lee H.A."/>
            <person name="Lee H.Y."/>
            <person name="Lee Y."/>
            <person name="Oh S."/>
            <person name="Lee J.H."/>
            <person name="Choi E."/>
            <person name="Choi E."/>
            <person name="Lee S.E."/>
            <person name="Jeon J."/>
            <person name="Kim H."/>
            <person name="Choi G."/>
            <person name="Song H."/>
            <person name="Lee J."/>
            <person name="Lee S.C."/>
            <person name="Kwon J.K."/>
            <person name="Lee H.Y."/>
            <person name="Koo N."/>
            <person name="Hong Y."/>
            <person name="Kim R.W."/>
            <person name="Kang W.H."/>
            <person name="Huh J.H."/>
            <person name="Kang B.C."/>
            <person name="Yang T.J."/>
            <person name="Lee Y.H."/>
            <person name="Bennetzen J.L."/>
            <person name="Choi D."/>
        </authorList>
    </citation>
    <scope>NUCLEOTIDE SEQUENCE [LARGE SCALE GENOMIC DNA]</scope>
    <source>
        <strain evidence="4">cv. PBC81</strain>
    </source>
</reference>
<sequence length="150" mass="17031">MSKLMEKDKSKIETRMRGTRGYLAPEWLNSVITEKVDVYALCIVVLEVLCGRKNLDPSQANENVHLLTGFERKAYQQQLMDMVDKNNEDMQTYKEAVTEMLSIAAWCLQGDFTKRPSMSLVVKALEGLVSVETILDYDFTSLPEVGSDNQ</sequence>
<dbReference type="GO" id="GO:0004672">
    <property type="term" value="F:protein kinase activity"/>
    <property type="evidence" value="ECO:0007669"/>
    <property type="project" value="InterPro"/>
</dbReference>
<dbReference type="SUPFAM" id="SSF56112">
    <property type="entry name" value="Protein kinase-like (PK-like)"/>
    <property type="match status" value="1"/>
</dbReference>
<reference evidence="4" key="2">
    <citation type="journal article" date="2017" name="J. Anim. Genet.">
        <title>Multiple reference genome sequences of hot pepper reveal the massive evolution of plant disease resistance genes by retroduplication.</title>
        <authorList>
            <person name="Kim S."/>
            <person name="Park J."/>
            <person name="Yeom S.-I."/>
            <person name="Kim Y.-M."/>
            <person name="Seo E."/>
            <person name="Kim K.-T."/>
            <person name="Kim M.-S."/>
            <person name="Lee J.M."/>
            <person name="Cheong K."/>
            <person name="Shin H.-S."/>
            <person name="Kim S.-B."/>
            <person name="Han K."/>
            <person name="Lee J."/>
            <person name="Park M."/>
            <person name="Lee H.-A."/>
            <person name="Lee H.-Y."/>
            <person name="Lee Y."/>
            <person name="Oh S."/>
            <person name="Lee J.H."/>
            <person name="Choi E."/>
            <person name="Choi E."/>
            <person name="Lee S.E."/>
            <person name="Jeon J."/>
            <person name="Kim H."/>
            <person name="Choi G."/>
            <person name="Song H."/>
            <person name="Lee J."/>
            <person name="Lee S.-C."/>
            <person name="Kwon J.-K."/>
            <person name="Lee H.-Y."/>
            <person name="Koo N."/>
            <person name="Hong Y."/>
            <person name="Kim R.W."/>
            <person name="Kang W.-H."/>
            <person name="Huh J.H."/>
            <person name="Kang B.-C."/>
            <person name="Yang T.-J."/>
            <person name="Lee Y.-H."/>
            <person name="Bennetzen J.L."/>
            <person name="Choi D."/>
        </authorList>
    </citation>
    <scope>NUCLEOTIDE SEQUENCE [LARGE SCALE GENOMIC DNA]</scope>
    <source>
        <strain evidence="4">cv. PBC81</strain>
    </source>
</reference>
<keyword evidence="4" id="KW-1185">Reference proteome</keyword>
<dbReference type="PANTHER" id="PTHR47976:SF88">
    <property type="entry name" value="RECEPTOR-LIKE SERINE_THREONINE-PROTEIN KINASE"/>
    <property type="match status" value="1"/>
</dbReference>
<dbReference type="AlphaFoldDB" id="A0A2G2WEQ5"/>
<evidence type="ECO:0000256" key="1">
    <source>
        <dbReference type="ARBA" id="ARBA00022729"/>
    </source>
</evidence>
<evidence type="ECO:0000313" key="3">
    <source>
        <dbReference type="EMBL" id="PHT43600.1"/>
    </source>
</evidence>
<dbReference type="InterPro" id="IPR051343">
    <property type="entry name" value="G-type_lectin_kinases/EP1-like"/>
</dbReference>
<feature type="domain" description="Protein kinase" evidence="2">
    <location>
        <begin position="1"/>
        <end position="129"/>
    </location>
</feature>
<dbReference type="EMBL" id="MLFT02000007">
    <property type="protein sequence ID" value="PHT43600.1"/>
    <property type="molecule type" value="Genomic_DNA"/>
</dbReference>
<dbReference type="PANTHER" id="PTHR47976">
    <property type="entry name" value="G-TYPE LECTIN S-RECEPTOR-LIKE SERINE/THREONINE-PROTEIN KINASE SD2-5"/>
    <property type="match status" value="1"/>
</dbReference>